<dbReference type="Proteomes" id="UP000036681">
    <property type="component" value="Unplaced"/>
</dbReference>
<dbReference type="AlphaFoldDB" id="A0A0M3HYE1"/>
<organism evidence="2 3">
    <name type="scientific">Ascaris lumbricoides</name>
    <name type="common">Giant roundworm</name>
    <dbReference type="NCBI Taxonomy" id="6252"/>
    <lineage>
        <taxon>Eukaryota</taxon>
        <taxon>Metazoa</taxon>
        <taxon>Ecdysozoa</taxon>
        <taxon>Nematoda</taxon>
        <taxon>Chromadorea</taxon>
        <taxon>Rhabditida</taxon>
        <taxon>Spirurina</taxon>
        <taxon>Ascaridomorpha</taxon>
        <taxon>Ascaridoidea</taxon>
        <taxon>Ascarididae</taxon>
        <taxon>Ascaris</taxon>
    </lineage>
</organism>
<name>A0A0M3HYE1_ASCLU</name>
<feature type="transmembrane region" description="Helical" evidence="1">
    <location>
        <begin position="12"/>
        <end position="33"/>
    </location>
</feature>
<reference evidence="3" key="1">
    <citation type="submission" date="2017-02" db="UniProtKB">
        <authorList>
            <consortium name="WormBaseParasite"/>
        </authorList>
    </citation>
    <scope>IDENTIFICATION</scope>
</reference>
<keyword evidence="2" id="KW-1185">Reference proteome</keyword>
<accession>A0A0M3HYE1</accession>
<proteinExistence type="predicted"/>
<evidence type="ECO:0000313" key="3">
    <source>
        <dbReference type="WBParaSite" id="ALUE_0000852401-mRNA-1"/>
    </source>
</evidence>
<protein>
    <submittedName>
        <fullName evidence="3">Secreted protein</fullName>
    </submittedName>
</protein>
<dbReference type="WBParaSite" id="ALUE_0000852401-mRNA-1">
    <property type="protein sequence ID" value="ALUE_0000852401-mRNA-1"/>
    <property type="gene ID" value="ALUE_0000852401"/>
</dbReference>
<keyword evidence="1" id="KW-0472">Membrane</keyword>
<keyword evidence="1" id="KW-1133">Transmembrane helix</keyword>
<keyword evidence="1" id="KW-0812">Transmembrane</keyword>
<sequence>MHIYAYARTSVYVCVCMCMCVCVYACVCVYVCVRVCADIERDVQTGELKTSYGMPRRSNVTQRSEDANTHRINESWSCTNWLARCFILIIRNIRYSFISKLIINIHTYRASVYSCMSRRRCVDRPDESSLKWEITA</sequence>
<evidence type="ECO:0000313" key="2">
    <source>
        <dbReference type="Proteomes" id="UP000036681"/>
    </source>
</evidence>
<evidence type="ECO:0000256" key="1">
    <source>
        <dbReference type="SAM" id="Phobius"/>
    </source>
</evidence>